<protein>
    <submittedName>
        <fullName evidence="1">Uncharacterized protein</fullName>
    </submittedName>
</protein>
<dbReference type="AlphaFoldDB" id="A0A644X6A1"/>
<dbReference type="EMBL" id="VSSQ01001865">
    <property type="protein sequence ID" value="MPM11690.1"/>
    <property type="molecule type" value="Genomic_DNA"/>
</dbReference>
<gene>
    <name evidence="1" type="ORF">SDC9_58040</name>
</gene>
<proteinExistence type="predicted"/>
<evidence type="ECO:0000313" key="1">
    <source>
        <dbReference type="EMBL" id="MPM11690.1"/>
    </source>
</evidence>
<sequence>MQDVELNEDRGIIYIVSNNHAGELIKRFDKFEYIYILERSVSESVRRKLIKKEKETNRRVLNFINEDKIIEEIIGREIV</sequence>
<comment type="caution">
    <text evidence="1">The sequence shown here is derived from an EMBL/GenBank/DDBJ whole genome shotgun (WGS) entry which is preliminary data.</text>
</comment>
<reference evidence="1" key="1">
    <citation type="submission" date="2019-08" db="EMBL/GenBank/DDBJ databases">
        <authorList>
            <person name="Kucharzyk K."/>
            <person name="Murdoch R.W."/>
            <person name="Higgins S."/>
            <person name="Loffler F."/>
        </authorList>
    </citation>
    <scope>NUCLEOTIDE SEQUENCE</scope>
</reference>
<accession>A0A644X6A1</accession>
<organism evidence="1">
    <name type="scientific">bioreactor metagenome</name>
    <dbReference type="NCBI Taxonomy" id="1076179"/>
    <lineage>
        <taxon>unclassified sequences</taxon>
        <taxon>metagenomes</taxon>
        <taxon>ecological metagenomes</taxon>
    </lineage>
</organism>
<name>A0A644X6A1_9ZZZZ</name>